<protein>
    <submittedName>
        <fullName evidence="1">Uncharacterized protein</fullName>
    </submittedName>
</protein>
<sequence length="547" mass="62371">MRPAVYQTLLNKHGPVEMERQELLYEQYVCQREFIKRLGSIVRVFILPLRRKHTKSWVSGVPVQISRLFDWLEDIVNLHASIADAFDSLSQAWGSGIVIHAASAIRSLVPRLEVYQPYLVRVDEVRHMLTHGVSEDNEFLEFVKMRERHIECGGWTLSDLLYQPVERLADFLIVFQRLLELTPREHPDYLSSFSLSHSTRMIVHVLHEVKTREEEYQFVKDFASRIDNLLPSVQLAKRERRLLWHGEIMCTLQENVSQNISLCEPSSQDFEAGKRSPDSRRIEDEGRFRSRYSPLGPPTPTWNSRNPPPTIVLSPCPDTIDAGIRDARDGGRSPKLKEKMKTLRKNVQCFVFADVLILAEPTSESGSEDPHWSLLPGFGISRVLGVQVGEQITLDLLPLSLSDLHTGVIPESSSSSVIRVSISPSPNGGDVRNEVFHALRRCHAYTLRSLSFPTHNGHYLPHGPHVDLEHDTQQSVMAILNTGLPLPKSPSVQLSDMERLSSVRTGNESDQEREERGWWSLRFQQVLKELQRQDPILALETITGMQT</sequence>
<evidence type="ECO:0000313" key="1">
    <source>
        <dbReference type="EMBL" id="KAJ3537224.1"/>
    </source>
</evidence>
<gene>
    <name evidence="1" type="ORF">NM688_g6721</name>
</gene>
<dbReference type="Proteomes" id="UP001148662">
    <property type="component" value="Unassembled WGS sequence"/>
</dbReference>
<organism evidence="1 2">
    <name type="scientific">Phlebia brevispora</name>
    <dbReference type="NCBI Taxonomy" id="194682"/>
    <lineage>
        <taxon>Eukaryota</taxon>
        <taxon>Fungi</taxon>
        <taxon>Dikarya</taxon>
        <taxon>Basidiomycota</taxon>
        <taxon>Agaricomycotina</taxon>
        <taxon>Agaricomycetes</taxon>
        <taxon>Polyporales</taxon>
        <taxon>Meruliaceae</taxon>
        <taxon>Phlebia</taxon>
    </lineage>
</organism>
<keyword evidence="2" id="KW-1185">Reference proteome</keyword>
<proteinExistence type="predicted"/>
<accession>A0ACC1SD47</accession>
<dbReference type="EMBL" id="JANHOG010001428">
    <property type="protein sequence ID" value="KAJ3537224.1"/>
    <property type="molecule type" value="Genomic_DNA"/>
</dbReference>
<reference evidence="1" key="1">
    <citation type="submission" date="2022-07" db="EMBL/GenBank/DDBJ databases">
        <title>Genome Sequence of Phlebia brevispora.</title>
        <authorList>
            <person name="Buettner E."/>
        </authorList>
    </citation>
    <scope>NUCLEOTIDE SEQUENCE</scope>
    <source>
        <strain evidence="1">MPL23</strain>
    </source>
</reference>
<name>A0ACC1SD47_9APHY</name>
<evidence type="ECO:0000313" key="2">
    <source>
        <dbReference type="Proteomes" id="UP001148662"/>
    </source>
</evidence>
<comment type="caution">
    <text evidence="1">The sequence shown here is derived from an EMBL/GenBank/DDBJ whole genome shotgun (WGS) entry which is preliminary data.</text>
</comment>